<protein>
    <recommendedName>
        <fullName evidence="1">Sialidase domain-containing protein</fullName>
    </recommendedName>
</protein>
<dbReference type="RefSeq" id="WP_218092630.1">
    <property type="nucleotide sequence ID" value="NZ_CAJVAS010000011.1"/>
</dbReference>
<sequence>MRYNDCPKEYLFEDDRPFPSCHASTLVVLPNGEVLAAYFAGTKEKDSDCAIWSSRRSSGGVWAPPVKLADEEGIAHWNPVLFRGRAGTLLLFYKVGHEITDWHTRIIRSVDNGRTWTPSAELVAGDVGGRGPVKNKPIVLSSGAMLAPASLEAAVPWNGFTELWNVFADISYDNGFTWKRSHVPLDHEAVAQKHDKPVKATGVIQPTLWESDGGRVHMLMRSTAGRIYRSDSNDYGETWCEAYPTELPNNNSGIDLVKMDSGLLALVYNPVSSTAGQRTPLVIRLSSDNGLTWDNEFVLEHEPGGYAYPAMVSDGSDLYVTYTWKRERIAFRKITVIA</sequence>
<dbReference type="AlphaFoldDB" id="A0A916K2I0"/>
<dbReference type="EMBL" id="CAJVAS010000011">
    <property type="protein sequence ID" value="CAG7626878.1"/>
    <property type="molecule type" value="Genomic_DNA"/>
</dbReference>
<reference evidence="2" key="1">
    <citation type="submission" date="2021-06" db="EMBL/GenBank/DDBJ databases">
        <authorList>
            <person name="Criscuolo A."/>
        </authorList>
    </citation>
    <scope>NUCLEOTIDE SEQUENCE</scope>
    <source>
        <strain evidence="2">CIP111600</strain>
    </source>
</reference>
<name>A0A916K2I0_9BACL</name>
<dbReference type="PANTHER" id="PTHR43752">
    <property type="entry name" value="BNR/ASP-BOX REPEAT FAMILY PROTEIN"/>
    <property type="match status" value="1"/>
</dbReference>
<feature type="domain" description="Sialidase" evidence="1">
    <location>
        <begin position="32"/>
        <end position="318"/>
    </location>
</feature>
<evidence type="ECO:0000313" key="3">
    <source>
        <dbReference type="Proteomes" id="UP000693672"/>
    </source>
</evidence>
<dbReference type="PANTHER" id="PTHR43752:SF2">
    <property type="entry name" value="BNR_ASP-BOX REPEAT FAMILY PROTEIN"/>
    <property type="match status" value="1"/>
</dbReference>
<evidence type="ECO:0000259" key="1">
    <source>
        <dbReference type="Pfam" id="PF13088"/>
    </source>
</evidence>
<gene>
    <name evidence="2" type="ORF">PAESOLCIP111_02859</name>
</gene>
<dbReference type="Proteomes" id="UP000693672">
    <property type="component" value="Unassembled WGS sequence"/>
</dbReference>
<dbReference type="CDD" id="cd15482">
    <property type="entry name" value="Sialidase_non-viral"/>
    <property type="match status" value="1"/>
</dbReference>
<dbReference type="Pfam" id="PF13088">
    <property type="entry name" value="BNR_2"/>
    <property type="match status" value="1"/>
</dbReference>
<dbReference type="InterPro" id="IPR011040">
    <property type="entry name" value="Sialidase"/>
</dbReference>
<comment type="caution">
    <text evidence="2">The sequence shown here is derived from an EMBL/GenBank/DDBJ whole genome shotgun (WGS) entry which is preliminary data.</text>
</comment>
<organism evidence="2 3">
    <name type="scientific">Paenibacillus solanacearum</name>
    <dbReference type="NCBI Taxonomy" id="2048548"/>
    <lineage>
        <taxon>Bacteria</taxon>
        <taxon>Bacillati</taxon>
        <taxon>Bacillota</taxon>
        <taxon>Bacilli</taxon>
        <taxon>Bacillales</taxon>
        <taxon>Paenibacillaceae</taxon>
        <taxon>Paenibacillus</taxon>
    </lineage>
</organism>
<keyword evidence="3" id="KW-1185">Reference proteome</keyword>
<proteinExistence type="predicted"/>
<evidence type="ECO:0000313" key="2">
    <source>
        <dbReference type="EMBL" id="CAG7626878.1"/>
    </source>
</evidence>
<accession>A0A916K2I0</accession>